<feature type="site" description="Increases basicity of active site His" evidence="1">
    <location>
        <position position="140"/>
    </location>
</feature>
<dbReference type="PANTHER" id="PTHR43300">
    <property type="entry name" value="ACETYLTRANSFERASE"/>
    <property type="match status" value="1"/>
</dbReference>
<evidence type="ECO:0000259" key="2">
    <source>
        <dbReference type="Pfam" id="PF17836"/>
    </source>
</evidence>
<dbReference type="Pfam" id="PF14602">
    <property type="entry name" value="Hexapep_2"/>
    <property type="match status" value="1"/>
</dbReference>
<dbReference type="InterPro" id="IPR011004">
    <property type="entry name" value="Trimer_LpxA-like_sf"/>
</dbReference>
<dbReference type="GO" id="GO:0016746">
    <property type="term" value="F:acyltransferase activity"/>
    <property type="evidence" value="ECO:0007669"/>
    <property type="project" value="UniProtKB-KW"/>
</dbReference>
<accession>A0A212JWF5</accession>
<feature type="domain" description="PglD N-terminal" evidence="2">
    <location>
        <begin position="3"/>
        <end position="81"/>
    </location>
</feature>
<dbReference type="Gene3D" id="3.40.50.20">
    <property type="match status" value="1"/>
</dbReference>
<reference evidence="3" key="1">
    <citation type="submission" date="2016-04" db="EMBL/GenBank/DDBJ databases">
        <authorList>
            <person name="Evans L.H."/>
            <person name="Alamgir A."/>
            <person name="Owens N."/>
            <person name="Weber N.D."/>
            <person name="Virtaneva K."/>
            <person name="Barbian K."/>
            <person name="Babar A."/>
            <person name="Rosenke K."/>
        </authorList>
    </citation>
    <scope>NUCLEOTIDE SEQUENCE</scope>
    <source>
        <strain evidence="3">86</strain>
    </source>
</reference>
<gene>
    <name evidence="3" type="ORF">KL86DPRO_20200</name>
</gene>
<sequence>MKNLYIVGAGGCGREILNTILDIHAIQGPRWNIRGFLDDTDDPLKDKPCDYGVVGSIVDYRPEADDLLVMGIADPAAKRRLGAMLAGRGAVFETIIHPYTALGRHNSIGTGSVLFAGFSMTVNVTLGRFVTIIGSGLGHDVTIEDFATISGACNIMGKVTVEEEVFIGGNVAVAPGTTIGSRAYVCMGSMVMKDVQPGTKVMGNPAREIG</sequence>
<dbReference type="InterPro" id="IPR041561">
    <property type="entry name" value="PglD_N"/>
</dbReference>
<dbReference type="Pfam" id="PF17836">
    <property type="entry name" value="PglD_N"/>
    <property type="match status" value="1"/>
</dbReference>
<dbReference type="AlphaFoldDB" id="A0A212JWF5"/>
<dbReference type="Gene3D" id="2.160.10.10">
    <property type="entry name" value="Hexapeptide repeat proteins"/>
    <property type="match status" value="1"/>
</dbReference>
<protein>
    <submittedName>
        <fullName evidence="3">Sialic acid O-acetyltransferase NeuD family sugar O-acyltransferase</fullName>
    </submittedName>
</protein>
<evidence type="ECO:0000256" key="1">
    <source>
        <dbReference type="PIRSR" id="PIRSR620019-1"/>
    </source>
</evidence>
<proteinExistence type="predicted"/>
<feature type="active site" description="Proton acceptor" evidence="1">
    <location>
        <position position="139"/>
    </location>
</feature>
<name>A0A212JWF5_9DELT</name>
<organism evidence="3">
    <name type="scientific">uncultured delta proteobacterium</name>
    <dbReference type="NCBI Taxonomy" id="34034"/>
    <lineage>
        <taxon>Bacteria</taxon>
        <taxon>Deltaproteobacteria</taxon>
        <taxon>environmental samples</taxon>
    </lineage>
</organism>
<dbReference type="EMBL" id="FLUQ01000002">
    <property type="protein sequence ID" value="SBW03769.1"/>
    <property type="molecule type" value="Genomic_DNA"/>
</dbReference>
<dbReference type="InterPro" id="IPR020019">
    <property type="entry name" value="AcTrfase_PglD-like"/>
</dbReference>
<dbReference type="InterPro" id="IPR050179">
    <property type="entry name" value="Trans_hexapeptide_repeat"/>
</dbReference>
<dbReference type="PANTHER" id="PTHR43300:SF7">
    <property type="entry name" value="UDP-N-ACETYLBACILLOSAMINE N-ACETYLTRANSFERASE"/>
    <property type="match status" value="1"/>
</dbReference>
<dbReference type="SUPFAM" id="SSF51161">
    <property type="entry name" value="Trimeric LpxA-like enzymes"/>
    <property type="match status" value="1"/>
</dbReference>
<keyword evidence="3" id="KW-0808">Transferase</keyword>
<dbReference type="InterPro" id="IPR001451">
    <property type="entry name" value="Hexapep"/>
</dbReference>
<dbReference type="CDD" id="cd03360">
    <property type="entry name" value="LbH_AT_putative"/>
    <property type="match status" value="1"/>
</dbReference>
<evidence type="ECO:0000313" key="3">
    <source>
        <dbReference type="EMBL" id="SBW03769.1"/>
    </source>
</evidence>
<keyword evidence="3" id="KW-0012">Acyltransferase</keyword>